<feature type="domain" description="Ice-binding protein C-terminal" evidence="2">
    <location>
        <begin position="233"/>
        <end position="256"/>
    </location>
</feature>
<evidence type="ECO:0000256" key="1">
    <source>
        <dbReference type="SAM" id="SignalP"/>
    </source>
</evidence>
<dbReference type="Pfam" id="PF07589">
    <property type="entry name" value="PEP-CTERM"/>
    <property type="match status" value="1"/>
</dbReference>
<gene>
    <name evidence="3" type="ORF">C7B64_07605</name>
</gene>
<sequence length="263" mass="27245">MKKSLVLVAFFTMSQSAFAHLSYTGRAFGTFSGLENASATISNQAVSGNYAWADAADGNLGDSHKSKAFSFSLLNDAWVTFSVIANPSATASSVDGLIPGFSIYSGLAALTPFPAPQTSADYDTSAASLAWRSEWAQANIGPGSDFSATNGSWNAIGSWKIGGDGDPSGVESALTSFTYQGSVSSTTHSVTGTFFLSAGDYSIFVGGNDIANKSDVLNSVRNYGLSATLSVAAVPEPTSYALMLAGLSFLAWQVRRSSKATAH</sequence>
<dbReference type="Proteomes" id="UP000238762">
    <property type="component" value="Unassembled WGS sequence"/>
</dbReference>
<dbReference type="RefSeq" id="WP_106288041.1">
    <property type="nucleotide sequence ID" value="NZ_CAWNTC010000249.1"/>
</dbReference>
<dbReference type="OrthoDB" id="8559805at2"/>
<evidence type="ECO:0000259" key="2">
    <source>
        <dbReference type="Pfam" id="PF07589"/>
    </source>
</evidence>
<feature type="chain" id="PRO_5015748551" evidence="1">
    <location>
        <begin position="20"/>
        <end position="263"/>
    </location>
</feature>
<reference evidence="3 4" key="1">
    <citation type="submission" date="2018-02" db="EMBL/GenBank/DDBJ databases">
        <authorList>
            <person name="Cohen D.B."/>
            <person name="Kent A.D."/>
        </authorList>
    </citation>
    <scope>NUCLEOTIDE SEQUENCE [LARGE SCALE GENOMIC DNA]</scope>
    <source>
        <strain evidence="3 4">CCAP 1448/3</strain>
    </source>
</reference>
<comment type="caution">
    <text evidence="3">The sequence shown here is derived from an EMBL/GenBank/DDBJ whole genome shotgun (WGS) entry which is preliminary data.</text>
</comment>
<feature type="signal peptide" evidence="1">
    <location>
        <begin position="1"/>
        <end position="19"/>
    </location>
</feature>
<dbReference type="NCBIfam" id="TIGR02595">
    <property type="entry name" value="PEP_CTERM"/>
    <property type="match status" value="1"/>
</dbReference>
<dbReference type="AlphaFoldDB" id="A0A2T1C5Q7"/>
<organism evidence="3 4">
    <name type="scientific">Merismopedia glauca CCAP 1448/3</name>
    <dbReference type="NCBI Taxonomy" id="1296344"/>
    <lineage>
        <taxon>Bacteria</taxon>
        <taxon>Bacillati</taxon>
        <taxon>Cyanobacteriota</taxon>
        <taxon>Cyanophyceae</taxon>
        <taxon>Synechococcales</taxon>
        <taxon>Merismopediaceae</taxon>
        <taxon>Merismopedia</taxon>
    </lineage>
</organism>
<protein>
    <submittedName>
        <fullName evidence="3">PEP-CTERM sorting domain-containing protein</fullName>
    </submittedName>
</protein>
<accession>A0A2T1C5Q7</accession>
<keyword evidence="4" id="KW-1185">Reference proteome</keyword>
<reference evidence="3 4" key="2">
    <citation type="submission" date="2018-03" db="EMBL/GenBank/DDBJ databases">
        <title>The ancient ancestry and fast evolution of plastids.</title>
        <authorList>
            <person name="Moore K.R."/>
            <person name="Magnabosco C."/>
            <person name="Momper L."/>
            <person name="Gold D.A."/>
            <person name="Bosak T."/>
            <person name="Fournier G.P."/>
        </authorList>
    </citation>
    <scope>NUCLEOTIDE SEQUENCE [LARGE SCALE GENOMIC DNA]</scope>
    <source>
        <strain evidence="3 4">CCAP 1448/3</strain>
    </source>
</reference>
<evidence type="ECO:0000313" key="4">
    <source>
        <dbReference type="Proteomes" id="UP000238762"/>
    </source>
</evidence>
<proteinExistence type="predicted"/>
<keyword evidence="1" id="KW-0732">Signal</keyword>
<dbReference type="EMBL" id="PVWJ01000028">
    <property type="protein sequence ID" value="PSB03599.1"/>
    <property type="molecule type" value="Genomic_DNA"/>
</dbReference>
<name>A0A2T1C5Q7_9CYAN</name>
<dbReference type="InterPro" id="IPR013424">
    <property type="entry name" value="Ice-binding_C"/>
</dbReference>
<evidence type="ECO:0000313" key="3">
    <source>
        <dbReference type="EMBL" id="PSB03599.1"/>
    </source>
</evidence>